<dbReference type="CDD" id="cd01400">
    <property type="entry name" value="6PGL"/>
    <property type="match status" value="1"/>
</dbReference>
<keyword evidence="2" id="KW-0472">Membrane</keyword>
<dbReference type="Pfam" id="PF01182">
    <property type="entry name" value="Glucosamine_iso"/>
    <property type="match status" value="1"/>
</dbReference>
<dbReference type="NCBIfam" id="TIGR01198">
    <property type="entry name" value="pgl"/>
    <property type="match status" value="1"/>
</dbReference>
<keyword evidence="2" id="KW-1133">Transmembrane helix</keyword>
<dbReference type="InterPro" id="IPR037171">
    <property type="entry name" value="NagB/RpiA_transferase-like"/>
</dbReference>
<protein>
    <submittedName>
        <fullName evidence="4">Unannotated protein</fullName>
    </submittedName>
</protein>
<dbReference type="Gene3D" id="3.40.50.1360">
    <property type="match status" value="1"/>
</dbReference>
<name>A0A6J6BHU8_9ZZZZ</name>
<evidence type="ECO:0000259" key="3">
    <source>
        <dbReference type="Pfam" id="PF01182"/>
    </source>
</evidence>
<keyword evidence="2" id="KW-0812">Transmembrane</keyword>
<feature type="transmembrane region" description="Helical" evidence="2">
    <location>
        <begin position="30"/>
        <end position="49"/>
    </location>
</feature>
<dbReference type="PANTHER" id="PTHR11054:SF0">
    <property type="entry name" value="6-PHOSPHOGLUCONOLACTONASE"/>
    <property type="match status" value="1"/>
</dbReference>
<dbReference type="InterPro" id="IPR039104">
    <property type="entry name" value="6PGL"/>
</dbReference>
<evidence type="ECO:0000256" key="2">
    <source>
        <dbReference type="SAM" id="Phobius"/>
    </source>
</evidence>
<evidence type="ECO:0000313" key="5">
    <source>
        <dbReference type="EMBL" id="CAB4565533.1"/>
    </source>
</evidence>
<dbReference type="PANTHER" id="PTHR11054">
    <property type="entry name" value="6-PHOSPHOGLUCONOLACTONASE"/>
    <property type="match status" value="1"/>
</dbReference>
<dbReference type="GO" id="GO:0017057">
    <property type="term" value="F:6-phosphogluconolactonase activity"/>
    <property type="evidence" value="ECO:0007669"/>
    <property type="project" value="InterPro"/>
</dbReference>
<dbReference type="EMBL" id="CAEZST010000001">
    <property type="protein sequence ID" value="CAB4538660.1"/>
    <property type="molecule type" value="Genomic_DNA"/>
</dbReference>
<evidence type="ECO:0000256" key="1">
    <source>
        <dbReference type="ARBA" id="ARBA00010662"/>
    </source>
</evidence>
<dbReference type="InterPro" id="IPR006148">
    <property type="entry name" value="Glc/Gal-6P_isomerase"/>
</dbReference>
<accession>A0A6J6BHU8</accession>
<proteinExistence type="inferred from homology"/>
<feature type="domain" description="Glucosamine/galactosamine-6-phosphate isomerase" evidence="3">
    <location>
        <begin position="8"/>
        <end position="216"/>
    </location>
</feature>
<comment type="similarity">
    <text evidence="1">Belongs to the glucosamine/galactosamine-6-phosphate isomerase family. 6-phosphogluconolactonase subfamily.</text>
</comment>
<sequence>MTMKVHETQQELVASVAAEIADFIRDCEEVFRLVVTGGGLGIATIAALGRQEFDRKKLRIVFCDERYVDNDQEDRNEHQALEAWPGISDCQFIRFPAPDGSALAAAEDFSEVLKQTYETSSSDGTLFDLVLLGVGEDGHVASLFPNKENSKSWVVAEIDSPKPPKQRLSLSFEVLNRATKVWFVVGGQAKAEIVNKLNQGADLPANKVKGFEETTWWVDRALSDAL</sequence>
<evidence type="ECO:0000313" key="4">
    <source>
        <dbReference type="EMBL" id="CAB4538660.1"/>
    </source>
</evidence>
<dbReference type="AlphaFoldDB" id="A0A6J6BHU8"/>
<dbReference type="InterPro" id="IPR005900">
    <property type="entry name" value="6-phosphogluconolactonase_DevB"/>
</dbReference>
<dbReference type="GO" id="GO:0005975">
    <property type="term" value="P:carbohydrate metabolic process"/>
    <property type="evidence" value="ECO:0007669"/>
    <property type="project" value="InterPro"/>
</dbReference>
<gene>
    <name evidence="4" type="ORF">UFOPK1503_00087</name>
    <name evidence="5" type="ORF">UFOPK1693_00323</name>
</gene>
<dbReference type="GO" id="GO:0006098">
    <property type="term" value="P:pentose-phosphate shunt"/>
    <property type="evidence" value="ECO:0007669"/>
    <property type="project" value="InterPro"/>
</dbReference>
<dbReference type="EMBL" id="CAEZTO010000002">
    <property type="protein sequence ID" value="CAB4565533.1"/>
    <property type="molecule type" value="Genomic_DNA"/>
</dbReference>
<organism evidence="4">
    <name type="scientific">freshwater metagenome</name>
    <dbReference type="NCBI Taxonomy" id="449393"/>
    <lineage>
        <taxon>unclassified sequences</taxon>
        <taxon>metagenomes</taxon>
        <taxon>ecological metagenomes</taxon>
    </lineage>
</organism>
<dbReference type="SUPFAM" id="SSF100950">
    <property type="entry name" value="NagB/RpiA/CoA transferase-like"/>
    <property type="match status" value="1"/>
</dbReference>
<reference evidence="4" key="1">
    <citation type="submission" date="2020-05" db="EMBL/GenBank/DDBJ databases">
        <authorList>
            <person name="Chiriac C."/>
            <person name="Salcher M."/>
            <person name="Ghai R."/>
            <person name="Kavagutti S V."/>
        </authorList>
    </citation>
    <scope>NUCLEOTIDE SEQUENCE</scope>
</reference>